<name>A0A9P8V3T3_9PEZI</name>
<gene>
    <name evidence="2" type="ORF">F5X68DRAFT_278691</name>
</gene>
<evidence type="ECO:0000313" key="3">
    <source>
        <dbReference type="Proteomes" id="UP000770015"/>
    </source>
</evidence>
<feature type="signal peptide" evidence="1">
    <location>
        <begin position="1"/>
        <end position="19"/>
    </location>
</feature>
<protein>
    <recommendedName>
        <fullName evidence="4">Protein CAP22</fullName>
    </recommendedName>
</protein>
<accession>A0A9P8V3T3</accession>
<proteinExistence type="predicted"/>
<evidence type="ECO:0000256" key="1">
    <source>
        <dbReference type="SAM" id="SignalP"/>
    </source>
</evidence>
<feature type="chain" id="PRO_5040246314" description="Protein CAP22" evidence="1">
    <location>
        <begin position="20"/>
        <end position="177"/>
    </location>
</feature>
<comment type="caution">
    <text evidence="2">The sequence shown here is derived from an EMBL/GenBank/DDBJ whole genome shotgun (WGS) entry which is preliminary data.</text>
</comment>
<keyword evidence="3" id="KW-1185">Reference proteome</keyword>
<dbReference type="EMBL" id="JAGSXJ010000028">
    <property type="protein sequence ID" value="KAH6671546.1"/>
    <property type="molecule type" value="Genomic_DNA"/>
</dbReference>
<dbReference type="AlphaFoldDB" id="A0A9P8V3T3"/>
<dbReference type="Proteomes" id="UP000770015">
    <property type="component" value="Unassembled WGS sequence"/>
</dbReference>
<sequence>MRSAIFFSALVAVLPVAFAEEVEAEDVPAACTAICAPVVTLSNTCDLDRNTRKKLRRDNDDAQDAAEEAAEINCICTNRSFDVANVMALCASCMNQNRGDVQDVNRIMAQCSFASTSYAPTATGVVQGINVDATRPTASAAAAASNAPAGGSSGTRNNAGSIFGLGVAGLGAMALGL</sequence>
<evidence type="ECO:0008006" key="4">
    <source>
        <dbReference type="Google" id="ProtNLM"/>
    </source>
</evidence>
<evidence type="ECO:0000313" key="2">
    <source>
        <dbReference type="EMBL" id="KAH6671546.1"/>
    </source>
</evidence>
<reference evidence="2" key="1">
    <citation type="journal article" date="2021" name="Nat. Commun.">
        <title>Genetic determinants of endophytism in the Arabidopsis root mycobiome.</title>
        <authorList>
            <person name="Mesny F."/>
            <person name="Miyauchi S."/>
            <person name="Thiergart T."/>
            <person name="Pickel B."/>
            <person name="Atanasova L."/>
            <person name="Karlsson M."/>
            <person name="Huettel B."/>
            <person name="Barry K.W."/>
            <person name="Haridas S."/>
            <person name="Chen C."/>
            <person name="Bauer D."/>
            <person name="Andreopoulos W."/>
            <person name="Pangilinan J."/>
            <person name="LaButti K."/>
            <person name="Riley R."/>
            <person name="Lipzen A."/>
            <person name="Clum A."/>
            <person name="Drula E."/>
            <person name="Henrissat B."/>
            <person name="Kohler A."/>
            <person name="Grigoriev I.V."/>
            <person name="Martin F.M."/>
            <person name="Hacquard S."/>
        </authorList>
    </citation>
    <scope>NUCLEOTIDE SEQUENCE</scope>
    <source>
        <strain evidence="2">MPI-SDFR-AT-0117</strain>
    </source>
</reference>
<organism evidence="2 3">
    <name type="scientific">Plectosphaerella plurivora</name>
    <dbReference type="NCBI Taxonomy" id="936078"/>
    <lineage>
        <taxon>Eukaryota</taxon>
        <taxon>Fungi</taxon>
        <taxon>Dikarya</taxon>
        <taxon>Ascomycota</taxon>
        <taxon>Pezizomycotina</taxon>
        <taxon>Sordariomycetes</taxon>
        <taxon>Hypocreomycetidae</taxon>
        <taxon>Glomerellales</taxon>
        <taxon>Plectosphaerellaceae</taxon>
        <taxon>Plectosphaerella</taxon>
    </lineage>
</organism>
<keyword evidence="1" id="KW-0732">Signal</keyword>
<dbReference type="OrthoDB" id="4843554at2759"/>